<dbReference type="Proteomes" id="UP001056384">
    <property type="component" value="Chromosome 12"/>
</dbReference>
<dbReference type="InterPro" id="IPR052158">
    <property type="entry name" value="INH-QAR"/>
</dbReference>
<dbReference type="Gene3D" id="3.40.50.880">
    <property type="match status" value="1"/>
</dbReference>
<protein>
    <submittedName>
        <fullName evidence="1">Class I glutamine amidotransferase</fullName>
    </submittedName>
</protein>
<dbReference type="AlphaFoldDB" id="A0A9Q9EQ07"/>
<dbReference type="OrthoDB" id="543156at2759"/>
<reference evidence="1" key="1">
    <citation type="submission" date="2022-06" db="EMBL/GenBank/DDBJ databases">
        <title>Complete genome sequences of two strains of the flax pathogen Septoria linicola.</title>
        <authorList>
            <person name="Lapalu N."/>
            <person name="Simon A."/>
            <person name="Demenou B."/>
            <person name="Paumier D."/>
            <person name="Guillot M.-P."/>
            <person name="Gout L."/>
            <person name="Valade R."/>
        </authorList>
    </citation>
    <scope>NUCLEOTIDE SEQUENCE</scope>
    <source>
        <strain evidence="1">SE15195</strain>
    </source>
</reference>
<accession>A0A9Q9EQ07</accession>
<keyword evidence="2" id="KW-1185">Reference proteome</keyword>
<evidence type="ECO:0000313" key="2">
    <source>
        <dbReference type="Proteomes" id="UP001056384"/>
    </source>
</evidence>
<dbReference type="PANTHER" id="PTHR43130">
    <property type="entry name" value="ARAC-FAMILY TRANSCRIPTIONAL REGULATOR"/>
    <property type="match status" value="1"/>
</dbReference>
<name>A0A9Q9EQ07_9PEZI</name>
<organism evidence="1 2">
    <name type="scientific">Septoria linicola</name>
    <dbReference type="NCBI Taxonomy" id="215465"/>
    <lineage>
        <taxon>Eukaryota</taxon>
        <taxon>Fungi</taxon>
        <taxon>Dikarya</taxon>
        <taxon>Ascomycota</taxon>
        <taxon>Pezizomycotina</taxon>
        <taxon>Dothideomycetes</taxon>
        <taxon>Dothideomycetidae</taxon>
        <taxon>Mycosphaerellales</taxon>
        <taxon>Mycosphaerellaceae</taxon>
        <taxon>Septoria</taxon>
    </lineage>
</organism>
<proteinExistence type="predicted"/>
<evidence type="ECO:0000313" key="1">
    <source>
        <dbReference type="EMBL" id="USW59326.1"/>
    </source>
</evidence>
<dbReference type="SUPFAM" id="SSF52317">
    <property type="entry name" value="Class I glutamine amidotransferase-like"/>
    <property type="match status" value="1"/>
</dbReference>
<sequence length="243" mass="26268">MLSETEPKFKILILAFQGLNILDLTGPAEGFGNSAIRPTFEITTAASSDLVTSAEGIAIKPDRFFHSLLDPAYGRPFLSDYDLLVVPGGPPPRVQEAIYTDEGLLNVIRAFAAIKRDEAPNDDSDPWLRSPIPSICTGAGFIGAVGLLGGRTVTTHFAYIPRLGEICKAAGSEATVVRKRFVNAGKTENGMMIMTAGGVSCGIDAALWISSKFVSLEKTKEVATSMDYEWKFGKNEFTQEWIV</sequence>
<gene>
    <name evidence="1" type="ORF">Slin15195_G126450</name>
</gene>
<dbReference type="EMBL" id="CP099429">
    <property type="protein sequence ID" value="USW59326.1"/>
    <property type="molecule type" value="Genomic_DNA"/>
</dbReference>
<keyword evidence="1" id="KW-0315">Glutamine amidotransferase</keyword>
<dbReference type="PANTHER" id="PTHR43130:SF3">
    <property type="entry name" value="HTH-TYPE TRANSCRIPTIONAL REGULATOR RV1931C"/>
    <property type="match status" value="1"/>
</dbReference>
<dbReference type="InterPro" id="IPR029062">
    <property type="entry name" value="Class_I_gatase-like"/>
</dbReference>